<organism evidence="2 3">
    <name type="scientific">Caenorhabditis elegans</name>
    <dbReference type="NCBI Taxonomy" id="6239"/>
    <lineage>
        <taxon>Eukaryota</taxon>
        <taxon>Metazoa</taxon>
        <taxon>Ecdysozoa</taxon>
        <taxon>Nematoda</taxon>
        <taxon>Chromadorea</taxon>
        <taxon>Rhabditida</taxon>
        <taxon>Rhabditina</taxon>
        <taxon>Rhabditomorpha</taxon>
        <taxon>Rhabditoidea</taxon>
        <taxon>Rhabditidae</taxon>
        <taxon>Peloderinae</taxon>
        <taxon>Caenorhabditis</taxon>
    </lineage>
</organism>
<dbReference type="PaxDb" id="6239-F09E5.12"/>
<keyword evidence="3" id="KW-1185">Reference proteome</keyword>
<protein>
    <submittedName>
        <fullName evidence="2">Uncharacterized protein</fullName>
    </submittedName>
</protein>
<evidence type="ECO:0000313" key="2">
    <source>
        <dbReference type="EMBL" id="CCD68764.1"/>
    </source>
</evidence>
<dbReference type="InParanoid" id="Q19261"/>
<dbReference type="eggNOG" id="ENOG502TKAH">
    <property type="taxonomic scope" value="Eukaryota"/>
</dbReference>
<dbReference type="PIR" id="T16001">
    <property type="entry name" value="T16001"/>
</dbReference>
<feature type="compositionally biased region" description="Acidic residues" evidence="1">
    <location>
        <begin position="167"/>
        <end position="186"/>
    </location>
</feature>
<dbReference type="GeneID" id="184243"/>
<evidence type="ECO:0000313" key="4">
    <source>
        <dbReference type="WormBase" id="F09E5.12"/>
    </source>
</evidence>
<dbReference type="Proteomes" id="UP000001940">
    <property type="component" value="Chromosome II"/>
</dbReference>
<dbReference type="Bgee" id="WBGene00017290">
    <property type="expression patterns" value="Expressed in anatomical system and 4 other cell types or tissues"/>
</dbReference>
<evidence type="ECO:0000313" key="3">
    <source>
        <dbReference type="Proteomes" id="UP000001940"/>
    </source>
</evidence>
<feature type="compositionally biased region" description="Polar residues" evidence="1">
    <location>
        <begin position="191"/>
        <end position="204"/>
    </location>
</feature>
<feature type="compositionally biased region" description="Low complexity" evidence="1">
    <location>
        <begin position="215"/>
        <end position="226"/>
    </location>
</feature>
<feature type="region of interest" description="Disordered" evidence="1">
    <location>
        <begin position="148"/>
        <end position="293"/>
    </location>
</feature>
<dbReference type="CTD" id="184243"/>
<name>Q19261_CAEEL</name>
<gene>
    <name evidence="2" type="ORF">CELE_F09E5.12</name>
    <name evidence="2 4" type="ORF">F09E5.12</name>
</gene>
<dbReference type="RefSeq" id="NP_495007.1">
    <property type="nucleotide sequence ID" value="NM_062606.1"/>
</dbReference>
<dbReference type="HOGENOM" id="CLU_892078_0_0_1"/>
<dbReference type="UCSC" id="F09E5.12">
    <property type="organism name" value="c. elegans"/>
</dbReference>
<proteinExistence type="predicted"/>
<dbReference type="AlphaFoldDB" id="Q19261"/>
<sequence length="312" mass="35029">MVPSETLYEVLLIGFPGQGNGGEYLIRKIMDPALSCTSGDFQLLTFLGRTEMLQIQRHQSNDGYFPFPRRLSQRILLQMNATKAMRDIIVDFLAGRVYIEPYTWNFLVSGGYLKYYEPSHPANIGNLLAGQPAPVAVVSQGIAHYIPPHQNLQNMPVPRPAPAQRENEDDEDVEIDVEKDDDEPEDPDGRNSVSSNAGSDNSMRSPSFSPPSPAYSPVSPTYSTTSDEQEAAEPPIPIAARSPALARQQNDLPRRPIPLPPNRDHWTGHPTLYYNSPYSFPRRPRPNDRENPEVQHLLPPYAYMMQLHPSLN</sequence>
<feature type="compositionally biased region" description="Low complexity" evidence="1">
    <location>
        <begin position="238"/>
        <end position="251"/>
    </location>
</feature>
<dbReference type="WormBase" id="F09E5.12">
    <property type="protein sequence ID" value="CE02607"/>
    <property type="gene ID" value="WBGene00017290"/>
</dbReference>
<dbReference type="AGR" id="WB:WBGene00017290"/>
<dbReference type="KEGG" id="cel:CELE_F09E5.12"/>
<accession>Q19261</accession>
<reference evidence="2 3" key="1">
    <citation type="journal article" date="1998" name="Science">
        <title>Genome sequence of the nematode C. elegans: a platform for investigating biology.</title>
        <authorList>
            <consortium name="The C. elegans sequencing consortium"/>
            <person name="Sulson J.E."/>
            <person name="Waterston R."/>
        </authorList>
    </citation>
    <scope>NUCLEOTIDE SEQUENCE [LARGE SCALE GENOMIC DNA]</scope>
    <source>
        <strain evidence="2 3">Bristol N2</strain>
    </source>
</reference>
<evidence type="ECO:0000256" key="1">
    <source>
        <dbReference type="SAM" id="MobiDB-lite"/>
    </source>
</evidence>
<dbReference type="EMBL" id="BX284602">
    <property type="protein sequence ID" value="CCD68764.1"/>
    <property type="molecule type" value="Genomic_DNA"/>
</dbReference>